<evidence type="ECO:0000313" key="1">
    <source>
        <dbReference type="WBParaSite" id="SSTP_0000683750.1"/>
    </source>
</evidence>
<dbReference type="WBParaSite" id="SSTP_0000683750.1">
    <property type="protein sequence ID" value="SSTP_0000683750.1"/>
    <property type="gene ID" value="SSTP_0000683750"/>
</dbReference>
<name>A0A0K0EBG7_STRER</name>
<dbReference type="AlphaFoldDB" id="A0A0K0EBG7"/>
<sequence>MLLISILFIKANNDINLIVRRSLLNVDNHEESQYRVKRSKYGGKLGQKIAIKGSQAIANYLAKKIAKYQYNRNKKNSKKHKRG</sequence>
<reference evidence="1" key="1">
    <citation type="submission" date="2015-08" db="UniProtKB">
        <authorList>
            <consortium name="WormBaseParasite"/>
        </authorList>
    </citation>
    <scope>IDENTIFICATION</scope>
</reference>
<protein>
    <submittedName>
        <fullName evidence="1">Uncharacterized protein</fullName>
    </submittedName>
</protein>
<proteinExistence type="predicted"/>
<organism evidence="1">
    <name type="scientific">Strongyloides stercoralis</name>
    <name type="common">Threadworm</name>
    <dbReference type="NCBI Taxonomy" id="6248"/>
    <lineage>
        <taxon>Eukaryota</taxon>
        <taxon>Metazoa</taxon>
        <taxon>Ecdysozoa</taxon>
        <taxon>Nematoda</taxon>
        <taxon>Chromadorea</taxon>
        <taxon>Rhabditida</taxon>
        <taxon>Tylenchina</taxon>
        <taxon>Panagrolaimomorpha</taxon>
        <taxon>Strongyloidoidea</taxon>
        <taxon>Strongyloididae</taxon>
        <taxon>Strongyloides</taxon>
    </lineage>
</organism>
<accession>A0A0K0EBG7</accession>